<proteinExistence type="predicted"/>
<name>A0ABT3FNU5_9BACT</name>
<feature type="signal peptide" evidence="2">
    <location>
        <begin position="1"/>
        <end position="26"/>
    </location>
</feature>
<reference evidence="3 4" key="1">
    <citation type="submission" date="2022-10" db="EMBL/GenBank/DDBJ databases">
        <title>Luteolibacter flavescens strain MCCC 1K03193, whole genome shotgun sequencing project.</title>
        <authorList>
            <person name="Zhao G."/>
            <person name="Shen L."/>
        </authorList>
    </citation>
    <scope>NUCLEOTIDE SEQUENCE [LARGE SCALE GENOMIC DNA]</scope>
    <source>
        <strain evidence="3 4">MCCC 1K03193</strain>
    </source>
</reference>
<dbReference type="InterPro" id="IPR011050">
    <property type="entry name" value="Pectin_lyase_fold/virulence"/>
</dbReference>
<sequence length="1502" mass="150227">MKSKFHLRPLDLIVVLSGMTAATSSAADLYWDANGATAGTGAGGVWNTASVWRQGSVSGALGNWTDGSTAVFGGTAGVVTLTAPVTVDRLNFTTTGYTVGAVSDTTRTIAFGGSYAANNPAIDAATVANATVAAKLTGTVTGGLFVRSNSDVALAASGQVALRGETNDFTGNINVVQGNLALSGVNGVYGNAANQVVLNGGGLSLNLAAASATDNLTFSRAIVVGGNGGNVATNATSGTATATFSGAVSGSSFFNRYSGPGAGTVNLALTGDWSGFTGLFENKSGATSVQTATATGLRWQVNAGTLTFSSPDFLFGGNPALWTKERLTLASGSTLALNAGGTGGFSGAQVDGLINSLTTDINGNGLLAGSGVSVNVASGSEITLSPNNSTGTGGGAVTLRISGSGKVNLQDATNTGSFVGTGGLVTLSGASTVMGGSAGATTTWENSVLRQSAGTIRVVDANNAAAATGVSTFVLGNSGYAGYELSGGKLQVTNPWRLSPRNASIVQTGGEMEFNFDGGGAAIADSRQFYLGSASFRAVLHATGGTARFNTTNVLDTRPAMAVSDTPLAAGSELTLDGNADWAFNGAGGYIGITRNAGKIGHLNLNGNSLLTTRRIIKGAGAQGRLNFNGGTVRATAAETNFLSGLDSLRIYSGGAHIDTNGHAITIGQEISQASGDTITSIPVTAAGSGYLGAPIVSISGGGGNGATAVANYNPATGTVTSVTVTSPGSGFTSAPTVAIAGGGGTGATLGAAVLAPAAAPGDFIKSGAGMLTLSGSSSEFSGKTIVQTGGMNLTGYLPNSPITVKDGASFESSPYQLVKSITLENGANLKLPLYTAGDHITVSEGINLSGGTATITPTFTGPLHPGQYVLAQSSVSGPGAIQLDFNAGGPVRMNSSLSTNSGLITLNIVSVGSNLVWTNASGDGAWNSNTSSNFLNGATADKFLGYDSVTFGPTSPAGNIELTGTLAPTAVTVNSSSDFTFQGSGSITGPATLTKQGTGTLTIANANTYTGSTYVTAGRLNVNGSLGGTDVTIDPGATLGGTGTIGGMVTIAGTVAPGNPVGTLTLGETWLQGTYECEIDGAQADKLVVNGNLDLTNSTLVITERSAPTAPSYVIATCTGTIIGSFPSVPAGWVLDTSNPRQVILWRESALVTLPDVINFSEAEGYMLGNIATTANVANSPFTGQQGWSQSLSDALGSVFAPPSSGQYYGGHGNAVRAGTSGTYIGGKKGIVLPTGTNTISFDGYTGGALSVGFFSDPNGNELLDSGDFGMQFGFSGQYIMHRNAKGGTTFTNGVAPTVDWHRFTITIGDSIGGSRYITMTVYNLGTGTWLDLNGEAPGHEWTFTATDANFGAAPHEALGGFFRVSLSAAVDNLKFTSGTPAPVSGFASWATANGVTGDMNADSDHDGVPNGIEYFMGTTGTGFTALPALDGNRTITWAKGAAYAGTYGENADYVIQTSGDLSTWTPVPVGNVTITGTGVSFTLPAGSGKAFVRLKVMGPQ</sequence>
<keyword evidence="1 2" id="KW-0732">Signal</keyword>
<accession>A0ABT3FNU5</accession>
<feature type="chain" id="PRO_5046035543" evidence="2">
    <location>
        <begin position="27"/>
        <end position="1502"/>
    </location>
</feature>
<evidence type="ECO:0000256" key="1">
    <source>
        <dbReference type="ARBA" id="ARBA00022729"/>
    </source>
</evidence>
<protein>
    <submittedName>
        <fullName evidence="3">Autotransporter-associated beta strand repeat-containing protein</fullName>
    </submittedName>
</protein>
<dbReference type="RefSeq" id="WP_264501208.1">
    <property type="nucleotide sequence ID" value="NZ_JAPDDS010000005.1"/>
</dbReference>
<gene>
    <name evidence="3" type="ORF">OKA04_10970</name>
</gene>
<dbReference type="EMBL" id="JAPDDS010000005">
    <property type="protein sequence ID" value="MCW1885251.1"/>
    <property type="molecule type" value="Genomic_DNA"/>
</dbReference>
<dbReference type="Pfam" id="PF12951">
    <property type="entry name" value="PATR"/>
    <property type="match status" value="2"/>
</dbReference>
<dbReference type="InterPro" id="IPR013425">
    <property type="entry name" value="Autotrns_rpt"/>
</dbReference>
<dbReference type="NCBIfam" id="TIGR02601">
    <property type="entry name" value="autotrns_rpt"/>
    <property type="match status" value="1"/>
</dbReference>
<evidence type="ECO:0000313" key="4">
    <source>
        <dbReference type="Proteomes" id="UP001207930"/>
    </source>
</evidence>
<dbReference type="Proteomes" id="UP001207930">
    <property type="component" value="Unassembled WGS sequence"/>
</dbReference>
<organism evidence="3 4">
    <name type="scientific">Luteolibacter flavescens</name>
    <dbReference type="NCBI Taxonomy" id="1859460"/>
    <lineage>
        <taxon>Bacteria</taxon>
        <taxon>Pseudomonadati</taxon>
        <taxon>Verrucomicrobiota</taxon>
        <taxon>Verrucomicrobiia</taxon>
        <taxon>Verrucomicrobiales</taxon>
        <taxon>Verrucomicrobiaceae</taxon>
        <taxon>Luteolibacter</taxon>
    </lineage>
</organism>
<evidence type="ECO:0000256" key="2">
    <source>
        <dbReference type="SAM" id="SignalP"/>
    </source>
</evidence>
<keyword evidence="4" id="KW-1185">Reference proteome</keyword>
<dbReference type="SUPFAM" id="SSF51126">
    <property type="entry name" value="Pectin lyase-like"/>
    <property type="match status" value="1"/>
</dbReference>
<comment type="caution">
    <text evidence="3">The sequence shown here is derived from an EMBL/GenBank/DDBJ whole genome shotgun (WGS) entry which is preliminary data.</text>
</comment>
<evidence type="ECO:0000313" key="3">
    <source>
        <dbReference type="EMBL" id="MCW1885251.1"/>
    </source>
</evidence>